<feature type="transmembrane region" description="Helical" evidence="1">
    <location>
        <begin position="104"/>
        <end position="123"/>
    </location>
</feature>
<feature type="transmembrane region" description="Helical" evidence="1">
    <location>
        <begin position="256"/>
        <end position="278"/>
    </location>
</feature>
<protein>
    <submittedName>
        <fullName evidence="2">Predicted D-glycerate permease</fullName>
    </submittedName>
</protein>
<keyword evidence="1" id="KW-0472">Membrane</keyword>
<organism evidence="2 3">
    <name type="scientific">Arenibacter troitsensis</name>
    <dbReference type="NCBI Taxonomy" id="188872"/>
    <lineage>
        <taxon>Bacteria</taxon>
        <taxon>Pseudomonadati</taxon>
        <taxon>Bacteroidota</taxon>
        <taxon>Flavobacteriia</taxon>
        <taxon>Flavobacteriales</taxon>
        <taxon>Flavobacteriaceae</taxon>
        <taxon>Arenibacter</taxon>
    </lineage>
</organism>
<keyword evidence="1" id="KW-1133">Transmembrane helix</keyword>
<dbReference type="PANTHER" id="PTHR30354">
    <property type="entry name" value="GNT FAMILY GLUCONATE TRANSPORTER"/>
    <property type="match status" value="1"/>
</dbReference>
<dbReference type="PIRSF" id="PIRSF002746">
    <property type="entry name" value="Gluconate_transporter"/>
    <property type="match status" value="1"/>
</dbReference>
<dbReference type="InterPro" id="IPR003474">
    <property type="entry name" value="Glcn_transporter"/>
</dbReference>
<evidence type="ECO:0000313" key="2">
    <source>
        <dbReference type="EMBL" id="SMG28150.1"/>
    </source>
</evidence>
<dbReference type="EMBL" id="FXAO01000003">
    <property type="protein sequence ID" value="SMG28150.1"/>
    <property type="molecule type" value="Genomic_DNA"/>
</dbReference>
<feature type="transmembrane region" description="Helical" evidence="1">
    <location>
        <begin position="419"/>
        <end position="443"/>
    </location>
</feature>
<dbReference type="AlphaFoldDB" id="A0A1X7JJJ5"/>
<dbReference type="STRING" id="188872.SAMN03080602_01925"/>
<evidence type="ECO:0000256" key="1">
    <source>
        <dbReference type="SAM" id="Phobius"/>
    </source>
</evidence>
<evidence type="ECO:0000313" key="3">
    <source>
        <dbReference type="Proteomes" id="UP000193420"/>
    </source>
</evidence>
<reference evidence="3" key="1">
    <citation type="submission" date="2017-04" db="EMBL/GenBank/DDBJ databases">
        <authorList>
            <person name="Varghese N."/>
            <person name="Submissions S."/>
        </authorList>
    </citation>
    <scope>NUCLEOTIDE SEQUENCE [LARGE SCALE GENOMIC DNA]</scope>
    <source>
        <strain evidence="3">DSM 19835</strain>
    </source>
</reference>
<dbReference type="RefSeq" id="WP_085498406.1">
    <property type="nucleotide sequence ID" value="NZ_FXAO01000003.1"/>
</dbReference>
<feature type="transmembrane region" description="Helical" evidence="1">
    <location>
        <begin position="339"/>
        <end position="368"/>
    </location>
</feature>
<dbReference type="OrthoDB" id="9787129at2"/>
<gene>
    <name evidence="2" type="ORF">SAMN03080602_01925</name>
</gene>
<feature type="transmembrane region" description="Helical" evidence="1">
    <location>
        <begin position="224"/>
        <end position="244"/>
    </location>
</feature>
<dbReference type="NCBIfam" id="TIGR00791">
    <property type="entry name" value="gntP"/>
    <property type="match status" value="1"/>
</dbReference>
<dbReference type="PANTHER" id="PTHR30354:SF11">
    <property type="entry name" value="PERMEASE"/>
    <property type="match status" value="1"/>
</dbReference>
<feature type="transmembrane region" description="Helical" evidence="1">
    <location>
        <begin position="175"/>
        <end position="194"/>
    </location>
</feature>
<feature type="transmembrane region" description="Helical" evidence="1">
    <location>
        <begin position="135"/>
        <end position="155"/>
    </location>
</feature>
<keyword evidence="3" id="KW-1185">Reference proteome</keyword>
<dbReference type="GO" id="GO:0005886">
    <property type="term" value="C:plasma membrane"/>
    <property type="evidence" value="ECO:0007669"/>
    <property type="project" value="TreeGrafter"/>
</dbReference>
<sequence>MYTILLLLFCIAFIIVASTRFKLHPFLALLAASLLFGIFSGLPLDELIKTINDGFGSTIGGIGIIIIAGLIIGTFLEKSGGAYTLANLVLKIIGPKRVHMAMGFIGYFVSIPVFADSGFIIVSPLNRALTKKAKLSLAGTAVALSLGLMASHTMVPPTPGPIAAAGILEADLGQVILFGLMTSIPALLVCILFAKKIGSKIFIDPAPKLTEEQINSQLENAPSVFNSFIPIVVPIILIVLRSFAEYPTMPFGDGTFKYAIGFVGNPVVALLIGMVLSFTLPKKLDKEMLSTSGWIGEALTSAAIIILITGAGGAFGKVLQTSDISSLLENNMSNGNLGIWLPFLIAAGIKTAQGSSTVAIITTASIIAPLMPAMGFDTEVSKALVVIAIGAGASLVSHANDSFFWVVTQMSDMKVNQGYRTHSLGTAILGFSAMIVLTLISLII</sequence>
<dbReference type="Pfam" id="PF02447">
    <property type="entry name" value="GntP_permease"/>
    <property type="match status" value="1"/>
</dbReference>
<feature type="transmembrane region" description="Helical" evidence="1">
    <location>
        <begin position="380"/>
        <end position="399"/>
    </location>
</feature>
<dbReference type="Proteomes" id="UP000193420">
    <property type="component" value="Unassembled WGS sequence"/>
</dbReference>
<feature type="transmembrane region" description="Helical" evidence="1">
    <location>
        <begin position="56"/>
        <end position="76"/>
    </location>
</feature>
<accession>A0A1X7JJJ5</accession>
<feature type="transmembrane region" description="Helical" evidence="1">
    <location>
        <begin position="298"/>
        <end position="319"/>
    </location>
</feature>
<name>A0A1X7JJJ5_9FLAO</name>
<proteinExistence type="predicted"/>
<keyword evidence="1" id="KW-0812">Transmembrane</keyword>
<dbReference type="GO" id="GO:0015128">
    <property type="term" value="F:gluconate transmembrane transporter activity"/>
    <property type="evidence" value="ECO:0007669"/>
    <property type="project" value="InterPro"/>
</dbReference>
<feature type="transmembrane region" description="Helical" evidence="1">
    <location>
        <begin position="27"/>
        <end position="44"/>
    </location>
</feature>